<keyword evidence="1" id="KW-0805">Transcription regulation</keyword>
<dbReference type="Gene3D" id="2.170.130.30">
    <property type="match status" value="1"/>
</dbReference>
<evidence type="ECO:0000259" key="4">
    <source>
        <dbReference type="PROSITE" id="PS01124"/>
    </source>
</evidence>
<evidence type="ECO:0000256" key="1">
    <source>
        <dbReference type="ARBA" id="ARBA00023015"/>
    </source>
</evidence>
<dbReference type="RefSeq" id="WP_014215841.1">
    <property type="nucleotide sequence ID" value="NC_016605.1"/>
</dbReference>
<dbReference type="EMBL" id="CP003137">
    <property type="protein sequence ID" value="AEV95647.1"/>
    <property type="molecule type" value="Genomic_DNA"/>
</dbReference>
<dbReference type="InterPro" id="IPR027954">
    <property type="entry name" value="Transcobalamin-like_C"/>
</dbReference>
<dbReference type="PANTHER" id="PTHR43280">
    <property type="entry name" value="ARAC-FAMILY TRANSCRIPTIONAL REGULATOR"/>
    <property type="match status" value="1"/>
</dbReference>
<dbReference type="Pfam" id="PF14478">
    <property type="entry name" value="DUF4430"/>
    <property type="match status" value="1"/>
</dbReference>
<dbReference type="PANTHER" id="PTHR43280:SF10">
    <property type="entry name" value="REGULATORY PROTEIN POCR"/>
    <property type="match status" value="1"/>
</dbReference>
<organism evidence="5 6">
    <name type="scientific">Pediococcus claussenii (strain ATCC BAA-344 / DSM 14800 / JCM 18046 / KCTC 3811 / LMG 21948 / P06)</name>
    <dbReference type="NCBI Taxonomy" id="701521"/>
    <lineage>
        <taxon>Bacteria</taxon>
        <taxon>Bacillati</taxon>
        <taxon>Bacillota</taxon>
        <taxon>Bacilli</taxon>
        <taxon>Lactobacillales</taxon>
        <taxon>Lactobacillaceae</taxon>
        <taxon>Pediococcus</taxon>
    </lineage>
</organism>
<dbReference type="Pfam" id="PF12833">
    <property type="entry name" value="HTH_18"/>
    <property type="match status" value="1"/>
</dbReference>
<name>G8PEW8_PEDCP</name>
<proteinExistence type="predicted"/>
<evidence type="ECO:0000313" key="5">
    <source>
        <dbReference type="EMBL" id="AEV95647.1"/>
    </source>
</evidence>
<dbReference type="SUPFAM" id="SSF46689">
    <property type="entry name" value="Homeodomain-like"/>
    <property type="match status" value="2"/>
</dbReference>
<dbReference type="Proteomes" id="UP000005444">
    <property type="component" value="Chromosome"/>
</dbReference>
<feature type="domain" description="HTH araC/xylS-type" evidence="4">
    <location>
        <begin position="167"/>
        <end position="265"/>
    </location>
</feature>
<dbReference type="STRING" id="701521.PECL_1423"/>
<dbReference type="KEGG" id="pce:PECL_1423"/>
<dbReference type="PROSITE" id="PS01124">
    <property type="entry name" value="HTH_ARAC_FAMILY_2"/>
    <property type="match status" value="1"/>
</dbReference>
<dbReference type="HOGENOM" id="CLU_064925_0_0_9"/>
<keyword evidence="3" id="KW-0804">Transcription</keyword>
<evidence type="ECO:0000256" key="2">
    <source>
        <dbReference type="ARBA" id="ARBA00023125"/>
    </source>
</evidence>
<accession>G8PEW8</accession>
<dbReference type="GO" id="GO:0003700">
    <property type="term" value="F:DNA-binding transcription factor activity"/>
    <property type="evidence" value="ECO:0007669"/>
    <property type="project" value="InterPro"/>
</dbReference>
<keyword evidence="2" id="KW-0238">DNA-binding</keyword>
<dbReference type="GO" id="GO:0043565">
    <property type="term" value="F:sequence-specific DNA binding"/>
    <property type="evidence" value="ECO:0007669"/>
    <property type="project" value="InterPro"/>
</dbReference>
<evidence type="ECO:0000313" key="6">
    <source>
        <dbReference type="Proteomes" id="UP000005444"/>
    </source>
</evidence>
<dbReference type="eggNOG" id="COG2207">
    <property type="taxonomic scope" value="Bacteria"/>
</dbReference>
<evidence type="ECO:0000256" key="3">
    <source>
        <dbReference type="ARBA" id="ARBA00023163"/>
    </source>
</evidence>
<gene>
    <name evidence="5" type="ordered locus">PECL_1423</name>
</gene>
<reference evidence="5 6" key="1">
    <citation type="journal article" date="2012" name="J. Bacteriol.">
        <title>Complete Genome Sequence of the Beer Spoilage Organism Pediococcus claussenii ATCC BAA-344T.</title>
        <authorList>
            <person name="Pittet V."/>
            <person name="Abegunde T."/>
            <person name="Marfleet T."/>
            <person name="Haakensen M."/>
            <person name="Morrow K."/>
            <person name="Jayaprakash T."/>
            <person name="Schroeder K."/>
            <person name="Trost B."/>
            <person name="Byrns S."/>
            <person name="Bergsveinson J."/>
            <person name="Kusalik A."/>
            <person name="Ziola B."/>
        </authorList>
    </citation>
    <scope>NUCLEOTIDE SEQUENCE [LARGE SCALE GENOMIC DNA]</scope>
    <source>
        <strain evidence="5 6">ATCC BAA-344</strain>
    </source>
</reference>
<dbReference type="SMART" id="SM00342">
    <property type="entry name" value="HTH_ARAC"/>
    <property type="match status" value="1"/>
</dbReference>
<protein>
    <submittedName>
        <fullName evidence="5">Transcriptional regulator, AraC family</fullName>
    </submittedName>
</protein>
<dbReference type="InterPro" id="IPR009057">
    <property type="entry name" value="Homeodomain-like_sf"/>
</dbReference>
<dbReference type="InterPro" id="IPR018060">
    <property type="entry name" value="HTH_AraC"/>
</dbReference>
<keyword evidence="6" id="KW-1185">Reference proteome</keyword>
<dbReference type="AlphaFoldDB" id="G8PEW8"/>
<dbReference type="PATRIC" id="fig|701521.8.peg.1327"/>
<dbReference type="Gene3D" id="1.10.10.60">
    <property type="entry name" value="Homeodomain-like"/>
    <property type="match status" value="2"/>
</dbReference>
<sequence>MNNLLEPIHSETYKRLARSLNSFVEITQIDALFFSLSGVLVNDGTVSTDSKIIQHAIDPASFGKYIIFPIILNDQIWGFTMCNSAKSSHRRLQLSKEYLSNLFSSIFTDFSGSSSEVLDPLTKDQLTQINFLSTLLQLKSTTHAVSVLPDPEVPISSEKVEAIQSIQYATEYICKNLNSSLTLDSVANHVFLSSSYLSRIFKKYMHVNFINYVNHQKIAQSQLELILTRTPINLISNNAGFTQTSYFTKTLKKITGVTPSIYRKKNINVKKIYTIPHTVNWNRANSVFDVSKAFFKENKLDYYYESTDGFLYVNSIGELTDSGDKSGWVFTVDGQQPSDSADLISSKDKSVIQWMYVEFDNF</sequence>